<keyword evidence="5" id="KW-0482">Metalloprotease</keyword>
<evidence type="ECO:0000256" key="4">
    <source>
        <dbReference type="ARBA" id="ARBA00022833"/>
    </source>
</evidence>
<dbReference type="InterPro" id="IPR001405">
    <property type="entry name" value="UPF0758"/>
</dbReference>
<dbReference type="PROSITE" id="PS01302">
    <property type="entry name" value="UPF0758"/>
    <property type="match status" value="1"/>
</dbReference>
<keyword evidence="4" id="KW-0862">Zinc</keyword>
<accession>A0ABW3XXC9</accession>
<dbReference type="Proteomes" id="UP001597201">
    <property type="component" value="Unassembled WGS sequence"/>
</dbReference>
<dbReference type="Gene3D" id="3.40.140.10">
    <property type="entry name" value="Cytidine Deaminase, domain 2"/>
    <property type="match status" value="1"/>
</dbReference>
<dbReference type="CDD" id="cd08071">
    <property type="entry name" value="MPN_DUF2466"/>
    <property type="match status" value="1"/>
</dbReference>
<evidence type="ECO:0000256" key="5">
    <source>
        <dbReference type="ARBA" id="ARBA00023049"/>
    </source>
</evidence>
<feature type="domain" description="MPN" evidence="6">
    <location>
        <begin position="25"/>
        <end position="149"/>
    </location>
</feature>
<dbReference type="InterPro" id="IPR025657">
    <property type="entry name" value="RadC_JAB"/>
</dbReference>
<evidence type="ECO:0000313" key="8">
    <source>
        <dbReference type="Proteomes" id="UP001597201"/>
    </source>
</evidence>
<comment type="caution">
    <text evidence="7">The sequence shown here is derived from an EMBL/GenBank/DDBJ whole genome shotgun (WGS) entry which is preliminary data.</text>
</comment>
<evidence type="ECO:0000313" key="7">
    <source>
        <dbReference type="EMBL" id="MFD1314228.1"/>
    </source>
</evidence>
<proteinExistence type="predicted"/>
<dbReference type="EMBL" id="JBHTMY010000001">
    <property type="protein sequence ID" value="MFD1314228.1"/>
    <property type="molecule type" value="Genomic_DNA"/>
</dbReference>
<evidence type="ECO:0000256" key="3">
    <source>
        <dbReference type="ARBA" id="ARBA00022801"/>
    </source>
</evidence>
<dbReference type="PANTHER" id="PTHR30471:SF3">
    <property type="entry name" value="UPF0758 PROTEIN YEES-RELATED"/>
    <property type="match status" value="1"/>
</dbReference>
<organism evidence="7 8">
    <name type="scientific">Namhaeicola litoreus</name>
    <dbReference type="NCBI Taxonomy" id="1052145"/>
    <lineage>
        <taxon>Bacteria</taxon>
        <taxon>Pseudomonadati</taxon>
        <taxon>Bacteroidota</taxon>
        <taxon>Flavobacteriia</taxon>
        <taxon>Flavobacteriales</taxon>
        <taxon>Flavobacteriaceae</taxon>
        <taxon>Namhaeicola</taxon>
    </lineage>
</organism>
<keyword evidence="1" id="KW-0645">Protease</keyword>
<evidence type="ECO:0000256" key="1">
    <source>
        <dbReference type="ARBA" id="ARBA00022670"/>
    </source>
</evidence>
<keyword evidence="2" id="KW-0479">Metal-binding</keyword>
<name>A0ABW3XXC9_9FLAO</name>
<gene>
    <name evidence="7" type="ORF">ACFQ39_01245</name>
</gene>
<dbReference type="PANTHER" id="PTHR30471">
    <property type="entry name" value="DNA REPAIR PROTEIN RADC"/>
    <property type="match status" value="1"/>
</dbReference>
<sequence length="149" mass="16558">MQTFVSKLREVTAVYKTVNDLNNIKISCSKDVADFVRRIYPVDINIREAMVVLYLNNSNRTIGYSINSIGGITGTLVDVRLILRDALLTQATGLILIHNHPSGSLQPSTPDLTITTKVKESAKIMDVNLIDHLILTEESHYSFADEGKL</sequence>
<evidence type="ECO:0000259" key="6">
    <source>
        <dbReference type="PROSITE" id="PS50249"/>
    </source>
</evidence>
<reference evidence="8" key="1">
    <citation type="journal article" date="2019" name="Int. J. Syst. Evol. Microbiol.">
        <title>The Global Catalogue of Microorganisms (GCM) 10K type strain sequencing project: providing services to taxonomists for standard genome sequencing and annotation.</title>
        <authorList>
            <consortium name="The Broad Institute Genomics Platform"/>
            <consortium name="The Broad Institute Genome Sequencing Center for Infectious Disease"/>
            <person name="Wu L."/>
            <person name="Ma J."/>
        </authorList>
    </citation>
    <scope>NUCLEOTIDE SEQUENCE [LARGE SCALE GENOMIC DNA]</scope>
    <source>
        <strain evidence="8">CCUG 61485</strain>
    </source>
</reference>
<keyword evidence="8" id="KW-1185">Reference proteome</keyword>
<dbReference type="RefSeq" id="WP_377175634.1">
    <property type="nucleotide sequence ID" value="NZ_JBHTMY010000001.1"/>
</dbReference>
<dbReference type="Pfam" id="PF04002">
    <property type="entry name" value="RadC"/>
    <property type="match status" value="1"/>
</dbReference>
<dbReference type="InterPro" id="IPR020891">
    <property type="entry name" value="UPF0758_CS"/>
</dbReference>
<dbReference type="InterPro" id="IPR037518">
    <property type="entry name" value="MPN"/>
</dbReference>
<dbReference type="PROSITE" id="PS50249">
    <property type="entry name" value="MPN"/>
    <property type="match status" value="1"/>
</dbReference>
<evidence type="ECO:0000256" key="2">
    <source>
        <dbReference type="ARBA" id="ARBA00022723"/>
    </source>
</evidence>
<protein>
    <submittedName>
        <fullName evidence="7">RadC family protein</fullName>
    </submittedName>
</protein>
<keyword evidence="3" id="KW-0378">Hydrolase</keyword>